<evidence type="ECO:0000256" key="5">
    <source>
        <dbReference type="ARBA" id="ARBA00022840"/>
    </source>
</evidence>
<dbReference type="SUPFAM" id="SSF52540">
    <property type="entry name" value="P-loop containing nucleoside triphosphate hydrolases"/>
    <property type="match status" value="1"/>
</dbReference>
<proteinExistence type="inferred from homology"/>
<reference evidence="8 9" key="1">
    <citation type="submission" date="2020-08" db="EMBL/GenBank/DDBJ databases">
        <title>Croceimicrobium hydrocarbonivorans gen. nov., sp. nov., a novel marine bacterium isolated from a bacterial consortium that degrades polyethylene terephthalate.</title>
        <authorList>
            <person name="Liu R."/>
        </authorList>
    </citation>
    <scope>NUCLEOTIDE SEQUENCE [LARGE SCALE GENOMIC DNA]</scope>
    <source>
        <strain evidence="8 9">A20-9</strain>
    </source>
</reference>
<sequence>MKISLLGYMGSGKSSLAKLLAAHLELPLLDLDHLIEEECGQSVSELIFNRGELFFRQKEREILLDILQKPDFVLALGGGTPCYYDNMDQVNRSSISIYLERSIQDLYDVLAKDRRERPLIAHLADQDLKEFIAKHLFERREFYEKAIFKISQKQKDEEERLHSILNYLK</sequence>
<evidence type="ECO:0000256" key="7">
    <source>
        <dbReference type="HAMAP-Rule" id="MF_00109"/>
    </source>
</evidence>
<keyword evidence="1 7" id="KW-0028">Amino-acid biosynthesis</keyword>
<dbReference type="Gene3D" id="3.40.50.300">
    <property type="entry name" value="P-loop containing nucleotide triphosphate hydrolases"/>
    <property type="match status" value="1"/>
</dbReference>
<evidence type="ECO:0000256" key="1">
    <source>
        <dbReference type="ARBA" id="ARBA00022605"/>
    </source>
</evidence>
<evidence type="ECO:0000256" key="3">
    <source>
        <dbReference type="ARBA" id="ARBA00022741"/>
    </source>
</evidence>
<keyword evidence="6 7" id="KW-0057">Aromatic amino acid biosynthesis</keyword>
<dbReference type="RefSeq" id="WP_210758606.1">
    <property type="nucleotide sequence ID" value="NZ_CP060139.1"/>
</dbReference>
<dbReference type="GO" id="GO:0008652">
    <property type="term" value="P:amino acid biosynthetic process"/>
    <property type="evidence" value="ECO:0007669"/>
    <property type="project" value="UniProtKB-KW"/>
</dbReference>
<organism evidence="8 9">
    <name type="scientific">Croceimicrobium hydrocarbonivorans</name>
    <dbReference type="NCBI Taxonomy" id="2761580"/>
    <lineage>
        <taxon>Bacteria</taxon>
        <taxon>Pseudomonadati</taxon>
        <taxon>Bacteroidota</taxon>
        <taxon>Flavobacteriia</taxon>
        <taxon>Flavobacteriales</taxon>
        <taxon>Owenweeksiaceae</taxon>
        <taxon>Croceimicrobium</taxon>
    </lineage>
</organism>
<keyword evidence="7" id="KW-0963">Cytoplasm</keyword>
<comment type="catalytic activity">
    <reaction evidence="7">
        <text>shikimate + ATP = 3-phosphoshikimate + ADP + H(+)</text>
        <dbReference type="Rhea" id="RHEA:13121"/>
        <dbReference type="ChEBI" id="CHEBI:15378"/>
        <dbReference type="ChEBI" id="CHEBI:30616"/>
        <dbReference type="ChEBI" id="CHEBI:36208"/>
        <dbReference type="ChEBI" id="CHEBI:145989"/>
        <dbReference type="ChEBI" id="CHEBI:456216"/>
        <dbReference type="EC" id="2.7.1.71"/>
    </reaction>
</comment>
<feature type="binding site" evidence="7">
    <location>
        <position position="139"/>
    </location>
    <ligand>
        <name>substrate</name>
    </ligand>
</feature>
<dbReference type="Pfam" id="PF01202">
    <property type="entry name" value="SKI"/>
    <property type="match status" value="1"/>
</dbReference>
<feature type="binding site" evidence="7">
    <location>
        <position position="117"/>
    </location>
    <ligand>
        <name>ATP</name>
        <dbReference type="ChEBI" id="CHEBI:30616"/>
    </ligand>
</feature>
<comment type="subcellular location">
    <subcellularLocation>
        <location evidence="7">Cytoplasm</location>
    </subcellularLocation>
</comment>
<accession>A0A7H0VEC4</accession>
<keyword evidence="7" id="KW-0460">Magnesium</keyword>
<feature type="binding site" evidence="7">
    <location>
        <position position="32"/>
    </location>
    <ligand>
        <name>substrate</name>
    </ligand>
</feature>
<keyword evidence="7" id="KW-0479">Metal-binding</keyword>
<comment type="pathway">
    <text evidence="7">Metabolic intermediate biosynthesis; chorismate biosynthesis; chorismate from D-erythrose 4-phosphate and phosphoenolpyruvate: step 5/7.</text>
</comment>
<dbReference type="GO" id="GO:0000287">
    <property type="term" value="F:magnesium ion binding"/>
    <property type="evidence" value="ECO:0007669"/>
    <property type="project" value="UniProtKB-UniRule"/>
</dbReference>
<protein>
    <recommendedName>
        <fullName evidence="7">Shikimate kinase</fullName>
        <shortName evidence="7">SK</shortName>
        <ecNumber evidence="7">2.7.1.71</ecNumber>
    </recommendedName>
</protein>
<keyword evidence="2 7" id="KW-0808">Transferase</keyword>
<dbReference type="KEGG" id="chyd:H4K34_17140"/>
<evidence type="ECO:0000256" key="2">
    <source>
        <dbReference type="ARBA" id="ARBA00022679"/>
    </source>
</evidence>
<dbReference type="GO" id="GO:0009423">
    <property type="term" value="P:chorismate biosynthetic process"/>
    <property type="evidence" value="ECO:0007669"/>
    <property type="project" value="UniProtKB-UniRule"/>
</dbReference>
<dbReference type="CDD" id="cd00464">
    <property type="entry name" value="SK"/>
    <property type="match status" value="1"/>
</dbReference>
<dbReference type="InterPro" id="IPR031322">
    <property type="entry name" value="Shikimate/glucono_kinase"/>
</dbReference>
<evidence type="ECO:0000313" key="8">
    <source>
        <dbReference type="EMBL" id="QNR24072.1"/>
    </source>
</evidence>
<dbReference type="EC" id="2.7.1.71" evidence="7"/>
<evidence type="ECO:0000256" key="6">
    <source>
        <dbReference type="ARBA" id="ARBA00023141"/>
    </source>
</evidence>
<dbReference type="GO" id="GO:0005829">
    <property type="term" value="C:cytosol"/>
    <property type="evidence" value="ECO:0007669"/>
    <property type="project" value="TreeGrafter"/>
</dbReference>
<dbReference type="GO" id="GO:0004765">
    <property type="term" value="F:shikimate kinase activity"/>
    <property type="evidence" value="ECO:0007669"/>
    <property type="project" value="UniProtKB-UniRule"/>
</dbReference>
<dbReference type="PANTHER" id="PTHR21087">
    <property type="entry name" value="SHIKIMATE KINASE"/>
    <property type="match status" value="1"/>
</dbReference>
<evidence type="ECO:0000256" key="4">
    <source>
        <dbReference type="ARBA" id="ARBA00022777"/>
    </source>
</evidence>
<evidence type="ECO:0000313" key="9">
    <source>
        <dbReference type="Proteomes" id="UP000516305"/>
    </source>
</evidence>
<comment type="similarity">
    <text evidence="7">Belongs to the shikimate kinase family.</text>
</comment>
<comment type="function">
    <text evidence="7">Catalyzes the specific phosphorylation of the 3-hydroxyl group of shikimic acid using ATP as a cosubstrate.</text>
</comment>
<keyword evidence="5 7" id="KW-0067">ATP-binding</keyword>
<feature type="binding site" evidence="7">
    <location>
        <begin position="10"/>
        <end position="15"/>
    </location>
    <ligand>
        <name>ATP</name>
        <dbReference type="ChEBI" id="CHEBI:30616"/>
    </ligand>
</feature>
<feature type="binding site" evidence="7">
    <location>
        <position position="78"/>
    </location>
    <ligand>
        <name>substrate</name>
    </ligand>
</feature>
<dbReference type="UniPathway" id="UPA00053">
    <property type="reaction ID" value="UER00088"/>
</dbReference>
<comment type="subunit">
    <text evidence="7">Monomer.</text>
</comment>
<feature type="binding site" evidence="7">
    <location>
        <position position="56"/>
    </location>
    <ligand>
        <name>substrate</name>
    </ligand>
</feature>
<name>A0A7H0VEC4_9FLAO</name>
<dbReference type="EMBL" id="CP060139">
    <property type="protein sequence ID" value="QNR24072.1"/>
    <property type="molecule type" value="Genomic_DNA"/>
</dbReference>
<comment type="caution">
    <text evidence="7">Lacks conserved residue(s) required for the propagation of feature annotation.</text>
</comment>
<dbReference type="AlphaFoldDB" id="A0A7H0VEC4"/>
<keyword evidence="3 7" id="KW-0547">Nucleotide-binding</keyword>
<comment type="cofactor">
    <cofactor evidence="7">
        <name>Mg(2+)</name>
        <dbReference type="ChEBI" id="CHEBI:18420"/>
    </cofactor>
    <text evidence="7">Binds 1 Mg(2+) ion per subunit.</text>
</comment>
<dbReference type="HAMAP" id="MF_00109">
    <property type="entry name" value="Shikimate_kinase"/>
    <property type="match status" value="1"/>
</dbReference>
<dbReference type="PANTHER" id="PTHR21087:SF16">
    <property type="entry name" value="SHIKIMATE KINASE 1, CHLOROPLASTIC"/>
    <property type="match status" value="1"/>
</dbReference>
<keyword evidence="9" id="KW-1185">Reference proteome</keyword>
<dbReference type="GO" id="GO:0009073">
    <property type="term" value="P:aromatic amino acid family biosynthetic process"/>
    <property type="evidence" value="ECO:0007669"/>
    <property type="project" value="UniProtKB-KW"/>
</dbReference>
<dbReference type="InterPro" id="IPR027417">
    <property type="entry name" value="P-loop_NTPase"/>
</dbReference>
<dbReference type="PRINTS" id="PR01100">
    <property type="entry name" value="SHIKIMTKNASE"/>
</dbReference>
<feature type="binding site" evidence="7">
    <location>
        <position position="14"/>
    </location>
    <ligand>
        <name>Mg(2+)</name>
        <dbReference type="ChEBI" id="CHEBI:18420"/>
    </ligand>
</feature>
<keyword evidence="4 7" id="KW-0418">Kinase</keyword>
<dbReference type="Proteomes" id="UP000516305">
    <property type="component" value="Chromosome"/>
</dbReference>
<gene>
    <name evidence="7" type="primary">aroK</name>
    <name evidence="8" type="ORF">H4K34_17140</name>
</gene>
<dbReference type="InterPro" id="IPR000623">
    <property type="entry name" value="Shikimate_kinase/TSH1"/>
</dbReference>
<dbReference type="GO" id="GO:0005524">
    <property type="term" value="F:ATP binding"/>
    <property type="evidence" value="ECO:0007669"/>
    <property type="project" value="UniProtKB-UniRule"/>
</dbReference>